<feature type="chain" id="PRO_5043891526" evidence="9">
    <location>
        <begin position="24"/>
        <end position="460"/>
    </location>
</feature>
<keyword evidence="4 8" id="KW-1133">Transmembrane helix</keyword>
<dbReference type="GO" id="GO:0005886">
    <property type="term" value="C:plasma membrane"/>
    <property type="evidence" value="ECO:0007669"/>
    <property type="project" value="UniProtKB-SubCell"/>
</dbReference>
<reference evidence="11" key="2">
    <citation type="submission" date="2023-08" db="EMBL/GenBank/DDBJ databases">
        <authorList>
            <person name="Luo J."/>
        </authorList>
    </citation>
    <scope>NUCLEOTIDE SEQUENCE</scope>
    <source>
        <strain evidence="11">DSM 25064</strain>
    </source>
</reference>
<dbReference type="RefSeq" id="WP_305170519.1">
    <property type="nucleotide sequence ID" value="NZ_JAUUUU010000003.1"/>
</dbReference>
<evidence type="ECO:0000256" key="3">
    <source>
        <dbReference type="ARBA" id="ARBA00022692"/>
    </source>
</evidence>
<sequence length="460" mass="49844">MRMLKSVFLYGVLILAMPGWALAEEAGQAQSASLDELLLRIKEARLSESREQAARVREFQQAKAEKDKLLKQAKATELAEEQRSEQLEQEFADNERQIAALEAQLQERLGSLKEMFGHLTAAAGDTRSTLNHSLVSAQFPDRTDFLDDLIERMSSNTRLPSIAEIEQLWYEINREMIEAGKVVSFPAAVIGADGEQSSRQVVRIGAFNLLSDGAYLTYRPETGAIAELARQPGGGYQKMALELQSSGGGFTAVAIDPTGPSGGSLLAALVNSPGWLERWRQGGGIGYLISGLGVLALMLALWRLLILSVVSRRVSRQLSKEAPADDNPLGRVLQIGLDNPSLDAESLELKLHEQVLKERPSIEVGLNWLKIIAMVAPLLGLLGTVTGMIITFQAITLFGSGDPKTMAGGISSALVTTVLGLCVAIPTVLLHTFVNSRAQRILHILEEQSAGLVAEQSEAR</sequence>
<reference evidence="11" key="1">
    <citation type="journal article" date="2010" name="Int. J. Syst. Evol. Microbiol.">
        <title>Porticoccus litoralis gen. nov., sp. nov., a gammaproteobacterium isolated from the Yellow Sea.</title>
        <authorList>
            <person name="Oh H.M."/>
            <person name="Kim H."/>
            <person name="Kim K.M."/>
            <person name="Min G.S."/>
            <person name="Cho J.C."/>
        </authorList>
    </citation>
    <scope>NUCLEOTIDE SEQUENCE</scope>
    <source>
        <strain evidence="11">DSM 25064</strain>
    </source>
</reference>
<evidence type="ECO:0000313" key="11">
    <source>
        <dbReference type="EMBL" id="MDP1520929.1"/>
    </source>
</evidence>
<dbReference type="InterPro" id="IPR002898">
    <property type="entry name" value="MotA_ExbB_proton_chnl"/>
</dbReference>
<dbReference type="AlphaFoldDB" id="A0AAW8B5D7"/>
<proteinExistence type="inferred from homology"/>
<evidence type="ECO:0000256" key="8">
    <source>
        <dbReference type="SAM" id="Phobius"/>
    </source>
</evidence>
<dbReference type="InterPro" id="IPR017270">
    <property type="entry name" value="MotA/TolQ/ExbB-rel"/>
</dbReference>
<dbReference type="InterPro" id="IPR050790">
    <property type="entry name" value="ExbB/TolQ_transport"/>
</dbReference>
<keyword evidence="5 8" id="KW-0472">Membrane</keyword>
<comment type="subcellular location">
    <subcellularLocation>
        <location evidence="1">Cell membrane</location>
        <topology evidence="1">Multi-pass membrane protein</topology>
    </subcellularLocation>
    <subcellularLocation>
        <location evidence="6">Membrane</location>
        <topology evidence="6">Multi-pass membrane protein</topology>
    </subcellularLocation>
</comment>
<dbReference type="Proteomes" id="UP001178354">
    <property type="component" value="Unassembled WGS sequence"/>
</dbReference>
<name>A0AAW8B5D7_9GAMM</name>
<keyword evidence="3 8" id="KW-0812">Transmembrane</keyword>
<dbReference type="PANTHER" id="PTHR30625">
    <property type="entry name" value="PROTEIN TOLQ"/>
    <property type="match status" value="1"/>
</dbReference>
<feature type="coiled-coil region" evidence="7">
    <location>
        <begin position="56"/>
        <end position="104"/>
    </location>
</feature>
<feature type="transmembrane region" description="Helical" evidence="8">
    <location>
        <begin position="410"/>
        <end position="434"/>
    </location>
</feature>
<feature type="transmembrane region" description="Helical" evidence="8">
    <location>
        <begin position="371"/>
        <end position="398"/>
    </location>
</feature>
<gene>
    <name evidence="11" type="ORF">Q8A57_08115</name>
</gene>
<evidence type="ECO:0000256" key="2">
    <source>
        <dbReference type="ARBA" id="ARBA00022475"/>
    </source>
</evidence>
<protein>
    <submittedName>
        <fullName evidence="11">MotA/TolQ/ExbB proton channel family protein</fullName>
    </submittedName>
</protein>
<feature type="signal peptide" evidence="9">
    <location>
        <begin position="1"/>
        <end position="23"/>
    </location>
</feature>
<dbReference type="PIRSF" id="PIRSF037714">
    <property type="entry name" value="TolR"/>
    <property type="match status" value="1"/>
</dbReference>
<accession>A0AAW8B5D7</accession>
<evidence type="ECO:0000256" key="9">
    <source>
        <dbReference type="SAM" id="SignalP"/>
    </source>
</evidence>
<evidence type="ECO:0000256" key="6">
    <source>
        <dbReference type="RuleBase" id="RU004057"/>
    </source>
</evidence>
<evidence type="ECO:0000313" key="12">
    <source>
        <dbReference type="Proteomes" id="UP001178354"/>
    </source>
</evidence>
<dbReference type="EMBL" id="JAUUUU010000003">
    <property type="protein sequence ID" value="MDP1520929.1"/>
    <property type="molecule type" value="Genomic_DNA"/>
</dbReference>
<evidence type="ECO:0000256" key="7">
    <source>
        <dbReference type="SAM" id="Coils"/>
    </source>
</evidence>
<organism evidence="11 12">
    <name type="scientific">Porticoccus litoralis</name>
    <dbReference type="NCBI Taxonomy" id="434086"/>
    <lineage>
        <taxon>Bacteria</taxon>
        <taxon>Pseudomonadati</taxon>
        <taxon>Pseudomonadota</taxon>
        <taxon>Gammaproteobacteria</taxon>
        <taxon>Cellvibrionales</taxon>
        <taxon>Porticoccaceae</taxon>
        <taxon>Porticoccus</taxon>
    </lineage>
</organism>
<comment type="similarity">
    <text evidence="6">Belongs to the exbB/tolQ family.</text>
</comment>
<keyword evidence="9" id="KW-0732">Signal</keyword>
<keyword evidence="12" id="KW-1185">Reference proteome</keyword>
<feature type="domain" description="MotA/TolQ/ExbB proton channel" evidence="10">
    <location>
        <begin position="326"/>
        <end position="446"/>
    </location>
</feature>
<dbReference type="Pfam" id="PF01618">
    <property type="entry name" value="MotA_ExbB"/>
    <property type="match status" value="1"/>
</dbReference>
<keyword evidence="6" id="KW-0653">Protein transport</keyword>
<keyword evidence="6" id="KW-0813">Transport</keyword>
<keyword evidence="7" id="KW-0175">Coiled coil</keyword>
<keyword evidence="2" id="KW-1003">Cell membrane</keyword>
<comment type="caution">
    <text evidence="11">The sequence shown here is derived from an EMBL/GenBank/DDBJ whole genome shotgun (WGS) entry which is preliminary data.</text>
</comment>
<evidence type="ECO:0000256" key="5">
    <source>
        <dbReference type="ARBA" id="ARBA00023136"/>
    </source>
</evidence>
<dbReference type="PANTHER" id="PTHR30625:SF11">
    <property type="entry name" value="MOTA_TOLQ_EXBB PROTON CHANNEL DOMAIN-CONTAINING PROTEIN"/>
    <property type="match status" value="1"/>
</dbReference>
<evidence type="ECO:0000256" key="4">
    <source>
        <dbReference type="ARBA" id="ARBA00022989"/>
    </source>
</evidence>
<evidence type="ECO:0000256" key="1">
    <source>
        <dbReference type="ARBA" id="ARBA00004651"/>
    </source>
</evidence>
<dbReference type="GO" id="GO:0017038">
    <property type="term" value="P:protein import"/>
    <property type="evidence" value="ECO:0007669"/>
    <property type="project" value="TreeGrafter"/>
</dbReference>
<feature type="transmembrane region" description="Helical" evidence="8">
    <location>
        <begin position="285"/>
        <end position="310"/>
    </location>
</feature>
<evidence type="ECO:0000259" key="10">
    <source>
        <dbReference type="Pfam" id="PF01618"/>
    </source>
</evidence>